<dbReference type="GO" id="GO:0000978">
    <property type="term" value="F:RNA polymerase II cis-regulatory region sequence-specific DNA binding"/>
    <property type="evidence" value="ECO:0007669"/>
    <property type="project" value="TreeGrafter"/>
</dbReference>
<dbReference type="Gene3D" id="1.10.10.10">
    <property type="entry name" value="Winged helix-like DNA-binding domain superfamily/Winged helix DNA-binding domain"/>
    <property type="match status" value="1"/>
</dbReference>
<accession>A0A5J4NW00</accession>
<dbReference type="GO" id="GO:0000981">
    <property type="term" value="F:DNA-binding transcription factor activity, RNA polymerase II-specific"/>
    <property type="evidence" value="ECO:0007669"/>
    <property type="project" value="TreeGrafter"/>
</dbReference>
<evidence type="ECO:0000256" key="2">
    <source>
        <dbReference type="PROSITE-ProRule" id="PRU00089"/>
    </source>
</evidence>
<dbReference type="PRINTS" id="PR00053">
    <property type="entry name" value="FORKHEAD"/>
</dbReference>
<evidence type="ECO:0000256" key="3">
    <source>
        <dbReference type="SAM" id="MobiDB-lite"/>
    </source>
</evidence>
<dbReference type="InterPro" id="IPR036388">
    <property type="entry name" value="WH-like_DNA-bd_sf"/>
</dbReference>
<comment type="caution">
    <text evidence="5">The sequence shown here is derived from an EMBL/GenBank/DDBJ whole genome shotgun (WGS) entry which is preliminary data.</text>
</comment>
<dbReference type="PANTHER" id="PTHR46805">
    <property type="entry name" value="FORKHEAD BOX PROTEIN J1"/>
    <property type="match status" value="1"/>
</dbReference>
<organism evidence="5 6">
    <name type="scientific">Paragonimus westermani</name>
    <dbReference type="NCBI Taxonomy" id="34504"/>
    <lineage>
        <taxon>Eukaryota</taxon>
        <taxon>Metazoa</taxon>
        <taxon>Spiralia</taxon>
        <taxon>Lophotrochozoa</taxon>
        <taxon>Platyhelminthes</taxon>
        <taxon>Trematoda</taxon>
        <taxon>Digenea</taxon>
        <taxon>Plagiorchiida</taxon>
        <taxon>Troglotremata</taxon>
        <taxon>Troglotrematidae</taxon>
        <taxon>Paragonimus</taxon>
    </lineage>
</organism>
<dbReference type="InterPro" id="IPR047513">
    <property type="entry name" value="FOXJ1"/>
</dbReference>
<feature type="domain" description="Fork-head" evidence="4">
    <location>
        <begin position="362"/>
        <end position="450"/>
    </location>
</feature>
<evidence type="ECO:0000259" key="4">
    <source>
        <dbReference type="PROSITE" id="PS50039"/>
    </source>
</evidence>
<keyword evidence="6" id="KW-1185">Reference proteome</keyword>
<dbReference type="Proteomes" id="UP000324629">
    <property type="component" value="Unassembled WGS sequence"/>
</dbReference>
<gene>
    <name evidence="5" type="ORF">DEA37_0012755</name>
</gene>
<feature type="DNA-binding region" description="Fork-head" evidence="2">
    <location>
        <begin position="362"/>
        <end position="450"/>
    </location>
</feature>
<name>A0A5J4NW00_9TREM</name>
<dbReference type="InterPro" id="IPR001766">
    <property type="entry name" value="Fork_head_dom"/>
</dbReference>
<dbReference type="InterPro" id="IPR036390">
    <property type="entry name" value="WH_DNA-bd_sf"/>
</dbReference>
<feature type="compositionally biased region" description="Polar residues" evidence="3">
    <location>
        <begin position="731"/>
        <end position="741"/>
    </location>
</feature>
<dbReference type="PROSITE" id="PS50039">
    <property type="entry name" value="FORK_HEAD_3"/>
    <property type="match status" value="1"/>
</dbReference>
<feature type="region of interest" description="Disordered" evidence="3">
    <location>
        <begin position="719"/>
        <end position="741"/>
    </location>
</feature>
<evidence type="ECO:0000256" key="1">
    <source>
        <dbReference type="ARBA" id="ARBA00023125"/>
    </source>
</evidence>
<sequence>MCEQTSDFLARKLRQNWLNRYPDKPVSENQEQDDSLTNLNWLQNINLAKLATAGAPLSPPPATASFMSSTFSAFSAYSPHSLTSRISNNVPQSNTASGISSSNNAHNKKQYINLYSTGNTLPQRPAMLLHSNRHAGYRAGHNNRGALNQNERAACSVYSAQNGHSPASLLMKHSCSPTVPGTFMTPVVQVSCCSSPRSEFRQGCLNSVALQPTNSPLGVGSNGTQPHHNSHYFNLSAVTVNSVLPSGTYTSQRFPSVESNTNCLLSSHSVVDPADPADRIGIQSFVNTHSIEPISNGVRTEVPQKPPHFFYPSLLTRTENRTSNILPVSGDTVDVSTSNLFITLDEIDPELRDKYKNDSSTSPPFTFHSLIYMSMQCLKRHKVTLKDICTWITDNFAFFRCQTNDWQEILRQNLTSSRCFQRVPRRKEEPGGKGDLWRLNPELQTQLVNNKISPKFLQCWHQAADSISTSAATGIRSMSSINQLAKSFDHIEKDSSSLNSALFSPLDSLDRLISDSDEFYELSNKRRRIGNSYKCNRENYVHPLHDAASCSTSSSSPPLSDICTPPPHLVPEACSLSPHPLMQSSKDLIDSLLAHSCEQQSMDRFDVHSFELESSLPILSQPDELTHKTYSYESSPVNRDAGEEPTFVNKTSKTNDLDGVVELSRACGLHDIPLLDLHAVSNPLDLTVRGVSLKPSTDWWSNTFSDSMNSYSSVALCSTEDQTENNHDQSQEPSSNSQQLSTPLTQVGMDAMALGTANMEQQVADPNTDHPICSISLSSSLTQCQLLAASPFSLTDDPHWVDEQLNLEELDSILGLT</sequence>
<dbReference type="SMART" id="SM00339">
    <property type="entry name" value="FH"/>
    <property type="match status" value="1"/>
</dbReference>
<dbReference type="AlphaFoldDB" id="A0A5J4NW00"/>
<reference evidence="5 6" key="1">
    <citation type="journal article" date="2019" name="Gigascience">
        <title>Whole-genome sequence of the oriental lung fluke Paragonimus westermani.</title>
        <authorList>
            <person name="Oey H."/>
            <person name="Zakrzewski M."/>
            <person name="Narain K."/>
            <person name="Devi K.R."/>
            <person name="Agatsuma T."/>
            <person name="Nawaratna S."/>
            <person name="Gobert G.N."/>
            <person name="Jones M.K."/>
            <person name="Ragan M.A."/>
            <person name="McManus D.P."/>
            <person name="Krause L."/>
        </authorList>
    </citation>
    <scope>NUCLEOTIDE SEQUENCE [LARGE SCALE GENOMIC DNA]</scope>
    <source>
        <strain evidence="5 6">IND2009</strain>
    </source>
</reference>
<dbReference type="Pfam" id="PF00250">
    <property type="entry name" value="Forkhead"/>
    <property type="match status" value="1"/>
</dbReference>
<keyword evidence="2" id="KW-0539">Nucleus</keyword>
<keyword evidence="1 2" id="KW-0238">DNA-binding</keyword>
<dbReference type="SUPFAM" id="SSF46785">
    <property type="entry name" value="Winged helix' DNA-binding domain"/>
    <property type="match status" value="1"/>
</dbReference>
<evidence type="ECO:0000313" key="6">
    <source>
        <dbReference type="Proteomes" id="UP000324629"/>
    </source>
</evidence>
<dbReference type="PANTHER" id="PTHR46805:SF1">
    <property type="entry name" value="FORKHEAD BOX PROTEIN J1"/>
    <property type="match status" value="1"/>
</dbReference>
<protein>
    <recommendedName>
        <fullName evidence="4">Fork-head domain-containing protein</fullName>
    </recommendedName>
</protein>
<evidence type="ECO:0000313" key="5">
    <source>
        <dbReference type="EMBL" id="KAA3679786.1"/>
    </source>
</evidence>
<dbReference type="GO" id="GO:0005634">
    <property type="term" value="C:nucleus"/>
    <property type="evidence" value="ECO:0007669"/>
    <property type="project" value="UniProtKB-SubCell"/>
</dbReference>
<comment type="subcellular location">
    <subcellularLocation>
        <location evidence="2">Nucleus</location>
    </subcellularLocation>
</comment>
<proteinExistence type="predicted"/>
<dbReference type="EMBL" id="QNGE01000632">
    <property type="protein sequence ID" value="KAA3679786.1"/>
    <property type="molecule type" value="Genomic_DNA"/>
</dbReference>